<gene>
    <name evidence="1" type="ORF">K441DRAFT_622030</name>
</gene>
<evidence type="ECO:0000313" key="2">
    <source>
        <dbReference type="Proteomes" id="UP000250078"/>
    </source>
</evidence>
<reference evidence="1 2" key="1">
    <citation type="journal article" date="2016" name="Nat. Commun.">
        <title>Ectomycorrhizal ecology is imprinted in the genome of the dominant symbiotic fungus Cenococcum geophilum.</title>
        <authorList>
            <consortium name="DOE Joint Genome Institute"/>
            <person name="Peter M."/>
            <person name="Kohler A."/>
            <person name="Ohm R.A."/>
            <person name="Kuo A."/>
            <person name="Krutzmann J."/>
            <person name="Morin E."/>
            <person name="Arend M."/>
            <person name="Barry K.W."/>
            <person name="Binder M."/>
            <person name="Choi C."/>
            <person name="Clum A."/>
            <person name="Copeland A."/>
            <person name="Grisel N."/>
            <person name="Haridas S."/>
            <person name="Kipfer T."/>
            <person name="LaButti K."/>
            <person name="Lindquist E."/>
            <person name="Lipzen A."/>
            <person name="Maire R."/>
            <person name="Meier B."/>
            <person name="Mihaltcheva S."/>
            <person name="Molinier V."/>
            <person name="Murat C."/>
            <person name="Poggeler S."/>
            <person name="Quandt C.A."/>
            <person name="Sperisen C."/>
            <person name="Tritt A."/>
            <person name="Tisserant E."/>
            <person name="Crous P.W."/>
            <person name="Henrissat B."/>
            <person name="Nehls U."/>
            <person name="Egli S."/>
            <person name="Spatafora J.W."/>
            <person name="Grigoriev I.V."/>
            <person name="Martin F.M."/>
        </authorList>
    </citation>
    <scope>NUCLEOTIDE SEQUENCE [LARGE SCALE GENOMIC DNA]</scope>
    <source>
        <strain evidence="1 2">1.58</strain>
    </source>
</reference>
<keyword evidence="2" id="KW-1185">Reference proteome</keyword>
<protein>
    <submittedName>
        <fullName evidence="1">Uncharacterized protein</fullName>
    </submittedName>
</protein>
<sequence>MRPAVGGDALPPVKARSRKSSVAEHSAAHVSAAHTVPTTFFLRSEEEMEQSLAESTSSSSTSKQRDSTYGVQSLADALETAFGDGNDTQEDACKEGTSGLNRKDGETSPRPASKSSDKVQDMKPDCLGSRDTSPKKHHVQQTSQQTFSTPITPLNADSPVPGSVVPSTPKSVSLKSFRLSDEESGLDEAASQAIASSGEEEEEDTQIEDSGSFPQLVMPSIQMPSRRPFTAKGKNMGRLKVLIAGEAGVGKTSLIRSIVQLCEDIVHVDPLSPTQSVLQSSPPPKSKSRRKKPEVRGTTRITEVHASTRAYPFWWADMEENRTLRRRKSGGDTVLERNLCFIDTPGYGKSTSCVEDMDPVIEYIESLLHRNASIDTVSDGDLLSVLSGNGGVQVDVVFYLLSPTDHDISKDVEYMRRLSSLTNVIPLISKADTLTPSQIVSIKTSVLARLQSSSVKPFFFGKALDDALLAVQGLSISPPNSSPDLNMNETSESSQNQGYFRAPTPPYVISSTPGSDSETMDASLLMSPDYIQPLVPSELAVLIAQVFDPDAIAWLRYSAAKKFLAWRNKTKFPGDSMTMHGHVQQRGLNSRSSSLGLNTAGFSAKSGLQDPFSRLTTAPTSSTSSILSSPSPSGVLVPHPHSPFYLSHPNSNSNFQSPFPGSSPSLSHTALEGLEGPSDFTLARLRDHTQREERLAQMRLAKWATDLQRSLRNERERFEEVQRGDRAKWLLERVGEEVRGGSIVPSSSPPSGRADWAVVRHGNAKSATNSGQRYVRAGRVDSRDPLGLCDLSDEVRRRGFVVFKVLGGMSVLGAVVVAVVRACGVETGLQEGGIWGWFVGSGE</sequence>
<evidence type="ECO:0000313" key="1">
    <source>
        <dbReference type="EMBL" id="OCK87949.1"/>
    </source>
</evidence>
<dbReference type="Proteomes" id="UP000250078">
    <property type="component" value="Unassembled WGS sequence"/>
</dbReference>
<proteinExistence type="predicted"/>
<organism evidence="1 2">
    <name type="scientific">Cenococcum geophilum 1.58</name>
    <dbReference type="NCBI Taxonomy" id="794803"/>
    <lineage>
        <taxon>Eukaryota</taxon>
        <taxon>Fungi</taxon>
        <taxon>Dikarya</taxon>
        <taxon>Ascomycota</taxon>
        <taxon>Pezizomycotina</taxon>
        <taxon>Dothideomycetes</taxon>
        <taxon>Pleosporomycetidae</taxon>
        <taxon>Gloniales</taxon>
        <taxon>Gloniaceae</taxon>
        <taxon>Cenococcum</taxon>
    </lineage>
</organism>
<accession>A0ACC8ENZ8</accession>
<name>A0ACC8ENZ8_9PEZI</name>
<dbReference type="EMBL" id="KV748252">
    <property type="protein sequence ID" value="OCK87949.1"/>
    <property type="molecule type" value="Genomic_DNA"/>
</dbReference>